<comment type="caution">
    <text evidence="4">The sequence shown here is derived from an EMBL/GenBank/DDBJ whole genome shotgun (WGS) entry which is preliminary data.</text>
</comment>
<evidence type="ECO:0000259" key="3">
    <source>
        <dbReference type="Pfam" id="PF23357"/>
    </source>
</evidence>
<dbReference type="EMBL" id="JANUBB010000014">
    <property type="protein sequence ID" value="MCS3953009.1"/>
    <property type="molecule type" value="Genomic_DNA"/>
</dbReference>
<dbReference type="AlphaFoldDB" id="A0A9X2RGD4"/>
<keyword evidence="1" id="KW-1133">Transmembrane helix</keyword>
<dbReference type="Pfam" id="PF09822">
    <property type="entry name" value="ABC_transp_aux"/>
    <property type="match status" value="1"/>
</dbReference>
<keyword evidence="1" id="KW-0472">Membrane</keyword>
<dbReference type="InterPro" id="IPR055396">
    <property type="entry name" value="DUF7088"/>
</dbReference>
<evidence type="ECO:0000313" key="6">
    <source>
        <dbReference type="Proteomes" id="UP001155034"/>
    </source>
</evidence>
<reference evidence="4" key="1">
    <citation type="submission" date="2022-08" db="EMBL/GenBank/DDBJ databases">
        <title>Genomic Encyclopedia of Type Strains, Phase V (KMG-V): Genome sequencing to study the core and pangenomes of soil and plant-associated prokaryotes.</title>
        <authorList>
            <person name="Whitman W."/>
        </authorList>
    </citation>
    <scope>NUCLEOTIDE SEQUENCE</scope>
    <source>
        <strain evidence="4">SP2016B</strain>
        <strain evidence="5">SP2017</strain>
    </source>
</reference>
<gene>
    <name evidence="4" type="ORF">GGP82_002265</name>
    <name evidence="5" type="ORF">GGP83_002983</name>
</gene>
<dbReference type="Pfam" id="PF23357">
    <property type="entry name" value="DUF7088"/>
    <property type="match status" value="1"/>
</dbReference>
<protein>
    <submittedName>
        <fullName evidence="4">Gliding-associated putative ABC transporter substrate-binding component GldG</fullName>
    </submittedName>
</protein>
<dbReference type="EMBL" id="JANTYZ010000006">
    <property type="protein sequence ID" value="MCS3865703.1"/>
    <property type="molecule type" value="Genomic_DNA"/>
</dbReference>
<evidence type="ECO:0000256" key="1">
    <source>
        <dbReference type="SAM" id="Phobius"/>
    </source>
</evidence>
<evidence type="ECO:0000313" key="5">
    <source>
        <dbReference type="EMBL" id="MCS3953009.1"/>
    </source>
</evidence>
<evidence type="ECO:0000259" key="2">
    <source>
        <dbReference type="Pfam" id="PF09822"/>
    </source>
</evidence>
<accession>A0A9X2RGD4</accession>
<dbReference type="Proteomes" id="UP001155010">
    <property type="component" value="Unassembled WGS sequence"/>
</dbReference>
<sequence length="529" mass="58162">MSNAFAGFLANRREALLQVLLIAGSLAALTYTANQFVLRADLTANNRYTLAGASHDIAQTLNDPVTVTAYFSSNLPARFGRTKEEFRALLQEFRAAAGGNVEFQFVNPNEGDQTAREARQAGIRPVTVNVRQQNKMTQKRAYLGAVFQYRDKREVVPFVEPNSALEYTIASTMKKLTADDKPVLGVLQGQGEPGLNAMTQLQNGLKGRYDIRTISGVDTAGVPPEVDVLLVSRPESELSTQTALALDQYVMRGGPAIFALNRAQANMRFGQARPQTTGLEPLLESYGLPIRTRLVRDRNASAVRVRQKRGGFTVMNRVRYPYIPQIANFADHPISNGLDQVVFRFVSPLDTTQVDSTAQLTVLARSSQQSGLASLPTSIRPQQEWTVSDFSGASHPVAGLLEGTFSSAFAESDTLSVERTKSPDTKLVVIGDGDFIVNGTGRRKQRLPEGNTNLVANSVDYLAGDTGLISLRTQRVTSRPLMQLEPTTKTVLKYLNVLLPILLVIGYGLVRYRRNRAQRRRWKDAGLST</sequence>
<feature type="domain" description="ABC-type uncharacterised transport system" evidence="2">
    <location>
        <begin position="181"/>
        <end position="454"/>
    </location>
</feature>
<name>A0A9X2RGD4_9BACT</name>
<keyword evidence="1" id="KW-0812">Transmembrane</keyword>
<feature type="transmembrane region" description="Helical" evidence="1">
    <location>
        <begin position="491"/>
        <end position="510"/>
    </location>
</feature>
<proteinExistence type="predicted"/>
<dbReference type="Proteomes" id="UP001155034">
    <property type="component" value="Unassembled WGS sequence"/>
</dbReference>
<organism evidence="4 6">
    <name type="scientific">Salinibacter ruber</name>
    <dbReference type="NCBI Taxonomy" id="146919"/>
    <lineage>
        <taxon>Bacteria</taxon>
        <taxon>Pseudomonadati</taxon>
        <taxon>Rhodothermota</taxon>
        <taxon>Rhodothermia</taxon>
        <taxon>Rhodothermales</taxon>
        <taxon>Salinibacteraceae</taxon>
        <taxon>Salinibacter</taxon>
    </lineage>
</organism>
<evidence type="ECO:0000313" key="4">
    <source>
        <dbReference type="EMBL" id="MCS3865703.1"/>
    </source>
</evidence>
<dbReference type="InterPro" id="IPR019196">
    <property type="entry name" value="ABC_transp_unknown"/>
</dbReference>
<feature type="domain" description="DUF7088" evidence="3">
    <location>
        <begin position="45"/>
        <end position="148"/>
    </location>
</feature>
<dbReference type="RefSeq" id="WP_013061775.1">
    <property type="nucleotide sequence ID" value="NZ_CALTSL010000020.1"/>
</dbReference>